<organism evidence="1 2">
    <name type="scientific">Streptomyces milbemycinicus</name>
    <dbReference type="NCBI Taxonomy" id="476552"/>
    <lineage>
        <taxon>Bacteria</taxon>
        <taxon>Bacillati</taxon>
        <taxon>Actinomycetota</taxon>
        <taxon>Actinomycetes</taxon>
        <taxon>Kitasatosporales</taxon>
        <taxon>Streptomycetaceae</taxon>
        <taxon>Streptomyces</taxon>
    </lineage>
</organism>
<sequence length="296" mass="32628">MRDTENSELRAAWAQVPDVAKTEERYAAIVELKRAFKRSADPERARREVIDEAISSFRESGEWPADLGKRAAKAYLEALEGESEYRALSQAEERLRYEKEDVRDTCADDALAYLGGRLSDVLSEAKTAGAALDGVRNADEAIQAGGDALDAWRTLTGLVTALENIRGAQWDILRAVADEDTRAKLRLWKSQGHGEVMGFRPDDVPPFALEAMRTQRYTVAYLVFLANIGTGYVPGSLVEFEADVMAANEPLAYDDNGPVWHLPVIEVPIPDAPEAKTYVHSRPAHLDYSAPAPKPG</sequence>
<proteinExistence type="predicted"/>
<protein>
    <submittedName>
        <fullName evidence="1">Uncharacterized protein</fullName>
    </submittedName>
</protein>
<evidence type="ECO:0000313" key="2">
    <source>
        <dbReference type="Proteomes" id="UP001620295"/>
    </source>
</evidence>
<dbReference type="RefSeq" id="WP_404749657.1">
    <property type="nucleotide sequence ID" value="NZ_JBJDQH010000449.1"/>
</dbReference>
<accession>A0ABW8M747</accession>
<feature type="non-terminal residue" evidence="1">
    <location>
        <position position="296"/>
    </location>
</feature>
<gene>
    <name evidence="1" type="ORF">ACI2L5_55575</name>
</gene>
<reference evidence="1 2" key="1">
    <citation type="submission" date="2024-11" db="EMBL/GenBank/DDBJ databases">
        <title>The Natural Products Discovery Center: Release of the First 8490 Sequenced Strains for Exploring Actinobacteria Biosynthetic Diversity.</title>
        <authorList>
            <person name="Kalkreuter E."/>
            <person name="Kautsar S.A."/>
            <person name="Yang D."/>
            <person name="Bader C.D."/>
            <person name="Teijaro C.N."/>
            <person name="Fluegel L."/>
            <person name="Davis C.M."/>
            <person name="Simpson J.R."/>
            <person name="Lauterbach L."/>
            <person name="Steele A.D."/>
            <person name="Gui C."/>
            <person name="Meng S."/>
            <person name="Li G."/>
            <person name="Viehrig K."/>
            <person name="Ye F."/>
            <person name="Su P."/>
            <person name="Kiefer A.F."/>
            <person name="Nichols A."/>
            <person name="Cepeda A.J."/>
            <person name="Yan W."/>
            <person name="Fan B."/>
            <person name="Jiang Y."/>
            <person name="Adhikari A."/>
            <person name="Zheng C.-J."/>
            <person name="Schuster L."/>
            <person name="Cowan T.M."/>
            <person name="Smanski M.J."/>
            <person name="Chevrette M.G."/>
            <person name="De Carvalho L.P.S."/>
            <person name="Shen B."/>
        </authorList>
    </citation>
    <scope>NUCLEOTIDE SEQUENCE [LARGE SCALE GENOMIC DNA]</scope>
    <source>
        <strain evidence="1 2">NPDC020863</strain>
    </source>
</reference>
<comment type="caution">
    <text evidence="1">The sequence shown here is derived from an EMBL/GenBank/DDBJ whole genome shotgun (WGS) entry which is preliminary data.</text>
</comment>
<keyword evidence="2" id="KW-1185">Reference proteome</keyword>
<dbReference type="EMBL" id="JBJDQH010000449">
    <property type="protein sequence ID" value="MFK4273989.1"/>
    <property type="molecule type" value="Genomic_DNA"/>
</dbReference>
<name>A0ABW8M747_9ACTN</name>
<evidence type="ECO:0000313" key="1">
    <source>
        <dbReference type="EMBL" id="MFK4273989.1"/>
    </source>
</evidence>
<dbReference type="Proteomes" id="UP001620295">
    <property type="component" value="Unassembled WGS sequence"/>
</dbReference>